<dbReference type="Pfam" id="PF00464">
    <property type="entry name" value="SHMT"/>
    <property type="match status" value="1"/>
</dbReference>
<evidence type="ECO:0000256" key="2">
    <source>
        <dbReference type="ARBA" id="ARBA00022898"/>
    </source>
</evidence>
<evidence type="ECO:0000256" key="1">
    <source>
        <dbReference type="ARBA" id="ARBA00001933"/>
    </source>
</evidence>
<reference evidence="4" key="1">
    <citation type="submission" date="2018-05" db="EMBL/GenBank/DDBJ databases">
        <authorList>
            <person name="Lanie J.A."/>
            <person name="Ng W.-L."/>
            <person name="Kazmierczak K.M."/>
            <person name="Andrzejewski T.M."/>
            <person name="Davidsen T.M."/>
            <person name="Wayne K.J."/>
            <person name="Tettelin H."/>
            <person name="Glass J.I."/>
            <person name="Rusch D."/>
            <person name="Podicherti R."/>
            <person name="Tsui H.-C.T."/>
            <person name="Winkler M.E."/>
        </authorList>
    </citation>
    <scope>NUCLEOTIDE SEQUENCE</scope>
</reference>
<dbReference type="PANTHER" id="PTHR11680:SF35">
    <property type="entry name" value="SERINE HYDROXYMETHYLTRANSFERASE 1"/>
    <property type="match status" value="1"/>
</dbReference>
<keyword evidence="2" id="KW-0663">Pyridoxal phosphate</keyword>
<organism evidence="4">
    <name type="scientific">marine metagenome</name>
    <dbReference type="NCBI Taxonomy" id="408172"/>
    <lineage>
        <taxon>unclassified sequences</taxon>
        <taxon>metagenomes</taxon>
        <taxon>ecological metagenomes</taxon>
    </lineage>
</organism>
<feature type="non-terminal residue" evidence="4">
    <location>
        <position position="1"/>
    </location>
</feature>
<dbReference type="InterPro" id="IPR015424">
    <property type="entry name" value="PyrdxlP-dep_Trfase"/>
</dbReference>
<proteinExistence type="predicted"/>
<dbReference type="SUPFAM" id="SSF53383">
    <property type="entry name" value="PLP-dependent transferases"/>
    <property type="match status" value="1"/>
</dbReference>
<comment type="cofactor">
    <cofactor evidence="1">
        <name>pyridoxal 5'-phosphate</name>
        <dbReference type="ChEBI" id="CHEBI:597326"/>
    </cofactor>
</comment>
<name>A0A382KNK9_9ZZZZ</name>
<dbReference type="InterPro" id="IPR049943">
    <property type="entry name" value="Ser_HO-MeTrfase-like"/>
</dbReference>
<dbReference type="GO" id="GO:0046653">
    <property type="term" value="P:tetrahydrofolate metabolic process"/>
    <property type="evidence" value="ECO:0007669"/>
    <property type="project" value="TreeGrafter"/>
</dbReference>
<accession>A0A382KNK9</accession>
<dbReference type="AlphaFoldDB" id="A0A382KNK9"/>
<dbReference type="Gene3D" id="3.90.1150.10">
    <property type="entry name" value="Aspartate Aminotransferase, domain 1"/>
    <property type="match status" value="1"/>
</dbReference>
<dbReference type="GO" id="GO:0030170">
    <property type="term" value="F:pyridoxal phosphate binding"/>
    <property type="evidence" value="ECO:0007669"/>
    <property type="project" value="TreeGrafter"/>
</dbReference>
<dbReference type="InterPro" id="IPR039429">
    <property type="entry name" value="SHMT-like_dom"/>
</dbReference>
<sequence>KGVTGKAAEKTLERAGITVNKNMVPFDKRSPFITSGIRLGTPAITTRGMGKKEMRKIVQFIDQILNDIENDTIVENVKLDVKSLCKFFPLYRELHD</sequence>
<feature type="domain" description="Serine hydroxymethyltransferase-like" evidence="3">
    <location>
        <begin position="1"/>
        <end position="61"/>
    </location>
</feature>
<dbReference type="GO" id="GO:0005829">
    <property type="term" value="C:cytosol"/>
    <property type="evidence" value="ECO:0007669"/>
    <property type="project" value="TreeGrafter"/>
</dbReference>
<dbReference type="EMBL" id="UINC01081719">
    <property type="protein sequence ID" value="SVC25849.1"/>
    <property type="molecule type" value="Genomic_DNA"/>
</dbReference>
<evidence type="ECO:0000313" key="4">
    <source>
        <dbReference type="EMBL" id="SVC25849.1"/>
    </source>
</evidence>
<dbReference type="PANTHER" id="PTHR11680">
    <property type="entry name" value="SERINE HYDROXYMETHYLTRANSFERASE"/>
    <property type="match status" value="1"/>
</dbReference>
<gene>
    <name evidence="4" type="ORF">METZ01_LOCUS278703</name>
</gene>
<evidence type="ECO:0000259" key="3">
    <source>
        <dbReference type="Pfam" id="PF00464"/>
    </source>
</evidence>
<dbReference type="GO" id="GO:0019264">
    <property type="term" value="P:glycine biosynthetic process from serine"/>
    <property type="evidence" value="ECO:0007669"/>
    <property type="project" value="TreeGrafter"/>
</dbReference>
<dbReference type="InterPro" id="IPR015422">
    <property type="entry name" value="PyrdxlP-dep_Trfase_small"/>
</dbReference>
<dbReference type="GO" id="GO:0004372">
    <property type="term" value="F:glycine hydroxymethyltransferase activity"/>
    <property type="evidence" value="ECO:0007669"/>
    <property type="project" value="TreeGrafter"/>
</dbReference>
<protein>
    <recommendedName>
        <fullName evidence="3">Serine hydroxymethyltransferase-like domain-containing protein</fullName>
    </recommendedName>
</protein>